<organism evidence="4 5">
    <name type="scientific">Mytilus edulis</name>
    <name type="common">Blue mussel</name>
    <dbReference type="NCBI Taxonomy" id="6550"/>
    <lineage>
        <taxon>Eukaryota</taxon>
        <taxon>Metazoa</taxon>
        <taxon>Spiralia</taxon>
        <taxon>Lophotrochozoa</taxon>
        <taxon>Mollusca</taxon>
        <taxon>Bivalvia</taxon>
        <taxon>Autobranchia</taxon>
        <taxon>Pteriomorphia</taxon>
        <taxon>Mytilida</taxon>
        <taxon>Mytiloidea</taxon>
        <taxon>Mytilidae</taxon>
        <taxon>Mytilinae</taxon>
        <taxon>Mytilus</taxon>
    </lineage>
</organism>
<name>A0A8S3SE26_MYTED</name>
<gene>
    <name evidence="4" type="ORF">MEDL_31511</name>
</gene>
<dbReference type="AlphaFoldDB" id="A0A8S3SE26"/>
<dbReference type="PROSITE" id="PS50297">
    <property type="entry name" value="ANK_REP_REGION"/>
    <property type="match status" value="4"/>
</dbReference>
<dbReference type="SUPFAM" id="SSF48403">
    <property type="entry name" value="Ankyrin repeat"/>
    <property type="match status" value="1"/>
</dbReference>
<reference evidence="4" key="1">
    <citation type="submission" date="2021-03" db="EMBL/GenBank/DDBJ databases">
        <authorList>
            <person name="Bekaert M."/>
        </authorList>
    </citation>
    <scope>NUCLEOTIDE SEQUENCE</scope>
</reference>
<evidence type="ECO:0000313" key="5">
    <source>
        <dbReference type="Proteomes" id="UP000683360"/>
    </source>
</evidence>
<evidence type="ECO:0000256" key="2">
    <source>
        <dbReference type="ARBA" id="ARBA00023043"/>
    </source>
</evidence>
<accession>A0A8S3SE26</accession>
<dbReference type="InterPro" id="IPR036770">
    <property type="entry name" value="Ankyrin_rpt-contain_sf"/>
</dbReference>
<comment type="caution">
    <text evidence="4">The sequence shown here is derived from an EMBL/GenBank/DDBJ whole genome shotgun (WGS) entry which is preliminary data.</text>
</comment>
<keyword evidence="5" id="KW-1185">Reference proteome</keyword>
<feature type="repeat" description="ANK" evidence="3">
    <location>
        <begin position="228"/>
        <end position="260"/>
    </location>
</feature>
<proteinExistence type="predicted"/>
<evidence type="ECO:0000256" key="1">
    <source>
        <dbReference type="ARBA" id="ARBA00022737"/>
    </source>
</evidence>
<dbReference type="SMART" id="SM00248">
    <property type="entry name" value="ANK"/>
    <property type="match status" value="11"/>
</dbReference>
<dbReference type="Pfam" id="PF12796">
    <property type="entry name" value="Ank_2"/>
    <property type="match status" value="3"/>
</dbReference>
<feature type="repeat" description="ANK" evidence="3">
    <location>
        <begin position="388"/>
        <end position="420"/>
    </location>
</feature>
<dbReference type="PANTHER" id="PTHR24198">
    <property type="entry name" value="ANKYRIN REPEAT AND PROTEIN KINASE DOMAIN-CONTAINING PROTEIN"/>
    <property type="match status" value="1"/>
</dbReference>
<protein>
    <submittedName>
        <fullName evidence="4">Uncharacterized protein</fullName>
    </submittedName>
</protein>
<dbReference type="Proteomes" id="UP000683360">
    <property type="component" value="Unassembled WGS sequence"/>
</dbReference>
<dbReference type="PROSITE" id="PS50088">
    <property type="entry name" value="ANK_REPEAT"/>
    <property type="match status" value="4"/>
</dbReference>
<evidence type="ECO:0000313" key="4">
    <source>
        <dbReference type="EMBL" id="CAG2217845.1"/>
    </source>
</evidence>
<feature type="repeat" description="ANK" evidence="3">
    <location>
        <begin position="355"/>
        <end position="387"/>
    </location>
</feature>
<evidence type="ECO:0000256" key="3">
    <source>
        <dbReference type="PROSITE-ProRule" id="PRU00023"/>
    </source>
</evidence>
<feature type="repeat" description="ANK" evidence="3">
    <location>
        <begin position="192"/>
        <end position="224"/>
    </location>
</feature>
<dbReference type="EMBL" id="CAJPWZ010001577">
    <property type="protein sequence ID" value="CAG2217845.1"/>
    <property type="molecule type" value="Genomic_DNA"/>
</dbReference>
<keyword evidence="2 3" id="KW-0040">ANK repeat</keyword>
<sequence>MIQDWTDGKVHDVLRNINLSNPSFQCKFIYYLRNTAKAKQTKLAKTNDIATGDSPLAVCCYVGILELAEWCLKNNSNTNSVNIYGERPLYIACHNVHHDIVCCLLTHKHKADVNKRTGITKVTPLYEACERGLTSIVLRLLKEDVDVNYKCFQETALFAACTYGRIEIVKNLLIQKEGTIYINERTQSYWSNYGTPLYIACKGGHTEIVSLLLNHTADDLDVNKDTREGETPLYAACLGGYTNIVDLLLARHQTIVIDKSRTDGTSSLKVASHEGSVTVVSTLLNINDIQIDKCILIGMSPLFIASLLGHTQIVKNLLEKRLALISVKLVSDNASEHVNSFIEGKEKDWIFNSILEASPLHVGSLMGHIEIVKLLVESNSNINCFSENGSTPLFLACELGHKDIVHVLLLNGADPTLDGKDGKSPLTIARDNGHMQMVEIIKSHTIESPAIKQSKLAKQ</sequence>
<dbReference type="OrthoDB" id="10261302at2759"/>
<keyword evidence="1" id="KW-0677">Repeat</keyword>
<dbReference type="PANTHER" id="PTHR24198:SF165">
    <property type="entry name" value="ANKYRIN REPEAT-CONTAINING PROTEIN-RELATED"/>
    <property type="match status" value="1"/>
</dbReference>
<dbReference type="Gene3D" id="1.25.40.20">
    <property type="entry name" value="Ankyrin repeat-containing domain"/>
    <property type="match status" value="3"/>
</dbReference>
<dbReference type="InterPro" id="IPR002110">
    <property type="entry name" value="Ankyrin_rpt"/>
</dbReference>